<dbReference type="SUPFAM" id="SSF55136">
    <property type="entry name" value="Probable bacterial effector-binding domain"/>
    <property type="match status" value="2"/>
</dbReference>
<dbReference type="InterPro" id="IPR006917">
    <property type="entry name" value="SOUL_heme-bd"/>
</dbReference>
<sequence length="784" mass="88764">MHTLQVLSFILLVVALSGVTEASRRHTYRNRRQISWRPNFRVPTVRVPKRPIPQIPNIRIPEVKIPEIRIPDVKLPDFRIPDVKIPDIKVPEIPEIHVPDIPDIHVPDVPRVEVSDFPVREFHDTLRPVSEWFRQLSNRRFNPSFSRHNGGDWKLTWGWFNKPEVRPEVKPRPGPVHPDAGIGGRGEGGDRFGSRVGWPFRDMDGGAGAMNPRWQPGSWHTPMRPMFPRPGPSDTFFHTFRDTFPDRQHHPHHIPHHPIAQPPHRPGGAGPSYDSLCHGRHYSARRYESSTWVSATVVNGTSMDVLRRIKEYFNGANDQVRIMLMSRPLRMTVTGVNGTISDTEDTVEEFRLSALVPTGNQRAPMPTDPMLNISSEPRQVYFATHFRLHRRPGTLAIYDEFFQLQDATDLAGELFEHGIYHTAFYETWADIATGSTRPQPGEILIPAASGESLVCTRQETPSPQNGIEQCGESRCPTYEHLDQLRDDVELRRIKGGTYITRTAPACTMVLPAFVSHCSLKRYLAGANSEGQRYPSPAPFIHYVFPSRLATSLCKLTAISAYMLPPNTTAAEPTEYSSSNRRDMRIRTIPDIEAFVLKFGGRPNQRTVESKVDELRDFLGRQGLGHCLVRDKYAVAVYDHPFNRPPYLNEILVFKKVGPCRSSDFNGTITDDVPEEDSVDSTVPTSSTSRMTTESPRTEPILFEEEFEPSTTMAAVDETTSVRKTTPEPDRVSTSATTTQSNPLIEINLTLESNSVELDRDLIPYRFSGNQTDFPEDFPVDIFVF</sequence>
<proteinExistence type="inferred from homology"/>
<reference evidence="4" key="2">
    <citation type="submission" date="2021-01" db="UniProtKB">
        <authorList>
            <consortium name="EnsemblMetazoa"/>
        </authorList>
    </citation>
    <scope>IDENTIFICATION</scope>
</reference>
<dbReference type="Pfam" id="PF04832">
    <property type="entry name" value="SOUL"/>
    <property type="match status" value="2"/>
</dbReference>
<feature type="region of interest" description="Disordered" evidence="2">
    <location>
        <begin position="666"/>
        <end position="696"/>
    </location>
</feature>
<evidence type="ECO:0000313" key="4">
    <source>
        <dbReference type="EnsemblMetazoa" id="XP_782185"/>
    </source>
</evidence>
<name>A0A7M7RDD0_STRPU</name>
<organism evidence="4 5">
    <name type="scientific">Strongylocentrotus purpuratus</name>
    <name type="common">Purple sea urchin</name>
    <dbReference type="NCBI Taxonomy" id="7668"/>
    <lineage>
        <taxon>Eukaryota</taxon>
        <taxon>Metazoa</taxon>
        <taxon>Echinodermata</taxon>
        <taxon>Eleutherozoa</taxon>
        <taxon>Echinozoa</taxon>
        <taxon>Echinoidea</taxon>
        <taxon>Euechinoidea</taxon>
        <taxon>Echinacea</taxon>
        <taxon>Camarodonta</taxon>
        <taxon>Echinidea</taxon>
        <taxon>Strongylocentrotidae</taxon>
        <taxon>Strongylocentrotus</taxon>
    </lineage>
</organism>
<dbReference type="GO" id="GO:0020037">
    <property type="term" value="F:heme binding"/>
    <property type="evidence" value="ECO:0000318"/>
    <property type="project" value="GO_Central"/>
</dbReference>
<feature type="signal peptide" evidence="3">
    <location>
        <begin position="1"/>
        <end position="22"/>
    </location>
</feature>
<reference evidence="5" key="1">
    <citation type="submission" date="2015-02" db="EMBL/GenBank/DDBJ databases">
        <title>Genome sequencing for Strongylocentrotus purpuratus.</title>
        <authorList>
            <person name="Murali S."/>
            <person name="Liu Y."/>
            <person name="Vee V."/>
            <person name="English A."/>
            <person name="Wang M."/>
            <person name="Skinner E."/>
            <person name="Han Y."/>
            <person name="Muzny D.M."/>
            <person name="Worley K.C."/>
            <person name="Gibbs R.A."/>
        </authorList>
    </citation>
    <scope>NUCLEOTIDE SEQUENCE</scope>
</reference>
<comment type="similarity">
    <text evidence="1">Belongs to the HEBP family.</text>
</comment>
<accession>A0A7M7RDD0</accession>
<evidence type="ECO:0000256" key="1">
    <source>
        <dbReference type="ARBA" id="ARBA00009817"/>
    </source>
</evidence>
<dbReference type="InParanoid" id="A0A7M7RDD0"/>
<dbReference type="OrthoDB" id="447516at2759"/>
<dbReference type="KEGG" id="spu:576824"/>
<feature type="region of interest" description="Disordered" evidence="2">
    <location>
        <begin position="248"/>
        <end position="275"/>
    </location>
</feature>
<dbReference type="Gene3D" id="3.20.80.10">
    <property type="entry name" value="Regulatory factor, effector binding domain"/>
    <property type="match status" value="2"/>
</dbReference>
<dbReference type="InterPro" id="IPR011256">
    <property type="entry name" value="Reg_factor_effector_dom_sf"/>
</dbReference>
<keyword evidence="5" id="KW-1185">Reference proteome</keyword>
<dbReference type="Proteomes" id="UP000007110">
    <property type="component" value="Unassembled WGS sequence"/>
</dbReference>
<dbReference type="RefSeq" id="XP_782185.3">
    <property type="nucleotide sequence ID" value="XM_777092.5"/>
</dbReference>
<feature type="region of interest" description="Disordered" evidence="2">
    <location>
        <begin position="718"/>
        <end position="738"/>
    </location>
</feature>
<evidence type="ECO:0000313" key="5">
    <source>
        <dbReference type="Proteomes" id="UP000007110"/>
    </source>
</evidence>
<keyword evidence="3" id="KW-0732">Signal</keyword>
<dbReference type="PANTHER" id="PTHR11220">
    <property type="entry name" value="HEME-BINDING PROTEIN-RELATED"/>
    <property type="match status" value="1"/>
</dbReference>
<feature type="compositionally biased region" description="Low complexity" evidence="2">
    <location>
        <begin position="679"/>
        <end position="688"/>
    </location>
</feature>
<dbReference type="EnsemblMetazoa" id="XM_777092">
    <property type="protein sequence ID" value="XP_782185"/>
    <property type="gene ID" value="LOC576824"/>
</dbReference>
<dbReference type="GeneID" id="576824"/>
<evidence type="ECO:0000256" key="3">
    <source>
        <dbReference type="SAM" id="SignalP"/>
    </source>
</evidence>
<feature type="region of interest" description="Disordered" evidence="2">
    <location>
        <begin position="166"/>
        <end position="194"/>
    </location>
</feature>
<dbReference type="PANTHER" id="PTHR11220:SF1">
    <property type="entry name" value="HEME-BINDING PROTEIN 2"/>
    <property type="match status" value="1"/>
</dbReference>
<feature type="chain" id="PRO_5029872807" evidence="3">
    <location>
        <begin position="23"/>
        <end position="784"/>
    </location>
</feature>
<protein>
    <submittedName>
        <fullName evidence="4">Uncharacterized protein</fullName>
    </submittedName>
</protein>
<evidence type="ECO:0000256" key="2">
    <source>
        <dbReference type="SAM" id="MobiDB-lite"/>
    </source>
</evidence>
<dbReference type="AlphaFoldDB" id="A0A7M7RDD0"/>